<dbReference type="Pfam" id="PF08546">
    <property type="entry name" value="ApbA_C"/>
    <property type="match status" value="1"/>
</dbReference>
<dbReference type="InterPro" id="IPR013752">
    <property type="entry name" value="KPA_reductase"/>
</dbReference>
<dbReference type="EMBL" id="KL198004">
    <property type="protein sequence ID" value="KDQ32820.1"/>
    <property type="molecule type" value="Genomic_DNA"/>
</dbReference>
<dbReference type="Gene3D" id="3.40.50.720">
    <property type="entry name" value="NAD(P)-binding Rossmann-like Domain"/>
    <property type="match status" value="1"/>
</dbReference>
<dbReference type="Gene3D" id="1.10.1040.10">
    <property type="entry name" value="N-(1-d-carboxylethyl)-l-norvaline Dehydrogenase, domain 2"/>
    <property type="match status" value="1"/>
</dbReference>
<dbReference type="VEuPathDB" id="FungiDB:PLEOSDRAFT_1073226"/>
<sequence>MKEVLLVGFGAVGALYSLVFKRSGLARVTAVARSNYNQGVHFKSQKFGEIRDWKPDRLCSSVASAADQAYDYVVVTTKAVPELKRTPEILSPLLSPEYTNRFSQPTYILLQNGLNVERDLYDAILKLDKGKPSIVGTALYVGTNLTGSNVVEHNNVERLSLGVYRHGDPTTTENSACEAALLQDLGSILQKGGSATTIVPEIQRIKFSKNFWNLSFASFATLTGYTLPSLFRSPPASNGEQYDPYVHPITAELVQQHSLPAIKAIMKEVLALGHAMGFPDSPDGLPSSTVETIFENTAGLHRFPDSSHVPSMLLDARRLQPMEVEVIVGEVVRMGKKYKVDMPHIDMLYALLLVKQNQILGRIAAREQ</sequence>
<dbReference type="InterPro" id="IPR008927">
    <property type="entry name" value="6-PGluconate_DH-like_C_sf"/>
</dbReference>
<evidence type="ECO:0000259" key="2">
    <source>
        <dbReference type="Pfam" id="PF08546"/>
    </source>
</evidence>
<dbReference type="SUPFAM" id="SSF48179">
    <property type="entry name" value="6-phosphogluconate dehydrogenase C-terminal domain-like"/>
    <property type="match status" value="1"/>
</dbReference>
<dbReference type="PANTHER" id="PTHR21708:SF43">
    <property type="entry name" value="KETOPANTOATE REDUCTASE C-TERMINAL DOMAIN-CONTAINING PROTEIN"/>
    <property type="match status" value="1"/>
</dbReference>
<evidence type="ECO:0000313" key="3">
    <source>
        <dbReference type="EMBL" id="KDQ32820.1"/>
    </source>
</evidence>
<evidence type="ECO:0000313" key="4">
    <source>
        <dbReference type="Proteomes" id="UP000027073"/>
    </source>
</evidence>
<dbReference type="InParanoid" id="A0A067P0U7"/>
<evidence type="ECO:0008006" key="5">
    <source>
        <dbReference type="Google" id="ProtNLM"/>
    </source>
</evidence>
<dbReference type="AlphaFoldDB" id="A0A067P0U7"/>
<dbReference type="InterPro" id="IPR013332">
    <property type="entry name" value="KPR_N"/>
</dbReference>
<accession>A0A067P0U7</accession>
<evidence type="ECO:0000259" key="1">
    <source>
        <dbReference type="Pfam" id="PF02558"/>
    </source>
</evidence>
<proteinExistence type="predicted"/>
<protein>
    <recommendedName>
        <fullName evidence="5">6-phosphogluconate dehydrogenase C-terminal domain-like protein</fullName>
    </recommendedName>
</protein>
<dbReference type="OrthoDB" id="3609at2759"/>
<dbReference type="PANTHER" id="PTHR21708">
    <property type="entry name" value="PROBABLE 2-DEHYDROPANTOATE 2-REDUCTASE"/>
    <property type="match status" value="1"/>
</dbReference>
<dbReference type="GO" id="GO:0005737">
    <property type="term" value="C:cytoplasm"/>
    <property type="evidence" value="ECO:0007669"/>
    <property type="project" value="TreeGrafter"/>
</dbReference>
<dbReference type="HOGENOM" id="CLU_031468_2_1_1"/>
<dbReference type="Proteomes" id="UP000027073">
    <property type="component" value="Unassembled WGS sequence"/>
</dbReference>
<reference evidence="4" key="1">
    <citation type="journal article" date="2014" name="Proc. Natl. Acad. Sci. U.S.A.">
        <title>Extensive sampling of basidiomycete genomes demonstrates inadequacy of the white-rot/brown-rot paradigm for wood decay fungi.</title>
        <authorList>
            <person name="Riley R."/>
            <person name="Salamov A.A."/>
            <person name="Brown D.W."/>
            <person name="Nagy L.G."/>
            <person name="Floudas D."/>
            <person name="Held B.W."/>
            <person name="Levasseur A."/>
            <person name="Lombard V."/>
            <person name="Morin E."/>
            <person name="Otillar R."/>
            <person name="Lindquist E.A."/>
            <person name="Sun H."/>
            <person name="LaButti K.M."/>
            <person name="Schmutz J."/>
            <person name="Jabbour D."/>
            <person name="Luo H."/>
            <person name="Baker S.E."/>
            <person name="Pisabarro A.G."/>
            <person name="Walton J.D."/>
            <person name="Blanchette R.A."/>
            <person name="Henrissat B."/>
            <person name="Martin F."/>
            <person name="Cullen D."/>
            <person name="Hibbett D.S."/>
            <person name="Grigoriev I.V."/>
        </authorList>
    </citation>
    <scope>NUCLEOTIDE SEQUENCE [LARGE SCALE GENOMIC DNA]</scope>
    <source>
        <strain evidence="4">PC15</strain>
    </source>
</reference>
<feature type="domain" description="Ketopantoate reductase C-terminal" evidence="2">
    <location>
        <begin position="256"/>
        <end position="355"/>
    </location>
</feature>
<dbReference type="STRING" id="1137138.A0A067P0U7"/>
<gene>
    <name evidence="3" type="ORF">PLEOSDRAFT_1073226</name>
</gene>
<feature type="domain" description="Ketopantoate reductase N-terminal" evidence="1">
    <location>
        <begin position="4"/>
        <end position="164"/>
    </location>
</feature>
<dbReference type="InterPro" id="IPR051402">
    <property type="entry name" value="KPR-Related"/>
</dbReference>
<dbReference type="Pfam" id="PF02558">
    <property type="entry name" value="ApbA"/>
    <property type="match status" value="1"/>
</dbReference>
<name>A0A067P0U7_PLEO1</name>
<organism evidence="3 4">
    <name type="scientific">Pleurotus ostreatus (strain PC15)</name>
    <name type="common">Oyster mushroom</name>
    <dbReference type="NCBI Taxonomy" id="1137138"/>
    <lineage>
        <taxon>Eukaryota</taxon>
        <taxon>Fungi</taxon>
        <taxon>Dikarya</taxon>
        <taxon>Basidiomycota</taxon>
        <taxon>Agaricomycotina</taxon>
        <taxon>Agaricomycetes</taxon>
        <taxon>Agaricomycetidae</taxon>
        <taxon>Agaricales</taxon>
        <taxon>Pleurotineae</taxon>
        <taxon>Pleurotaceae</taxon>
        <taxon>Pleurotus</taxon>
    </lineage>
</organism>
<dbReference type="InterPro" id="IPR013328">
    <property type="entry name" value="6PGD_dom2"/>
</dbReference>